<dbReference type="PANTHER" id="PTHR30173:SF36">
    <property type="entry name" value="ECF RNA POLYMERASE SIGMA FACTOR SIGJ"/>
    <property type="match status" value="1"/>
</dbReference>
<dbReference type="InterPro" id="IPR013249">
    <property type="entry name" value="RNA_pol_sigma70_r4_t2"/>
</dbReference>
<accession>A0A4P6JQK1</accession>
<feature type="domain" description="RNA polymerase sigma factor 70 region 4 type 2" evidence="1">
    <location>
        <begin position="16"/>
        <end position="63"/>
    </location>
</feature>
<dbReference type="PANTHER" id="PTHR30173">
    <property type="entry name" value="SIGMA 19 FACTOR"/>
    <property type="match status" value="1"/>
</dbReference>
<proteinExistence type="predicted"/>
<dbReference type="Gene3D" id="1.10.10.10">
    <property type="entry name" value="Winged helix-like DNA-binding domain superfamily/Winged helix DNA-binding domain"/>
    <property type="match status" value="1"/>
</dbReference>
<evidence type="ECO:0000313" key="2">
    <source>
        <dbReference type="EMBL" id="QBD77422.1"/>
    </source>
</evidence>
<dbReference type="InterPro" id="IPR032710">
    <property type="entry name" value="NTF2-like_dom_sf"/>
</dbReference>
<dbReference type="InterPro" id="IPR036388">
    <property type="entry name" value="WH-like_DNA-bd_sf"/>
</dbReference>
<name>A0A4P6JQK1_KTERU</name>
<protein>
    <recommendedName>
        <fullName evidence="1">RNA polymerase sigma factor 70 region 4 type 2 domain-containing protein</fullName>
    </recommendedName>
</protein>
<dbReference type="Gene3D" id="3.10.450.50">
    <property type="match status" value="1"/>
</dbReference>
<sequence length="196" mass="21838">MEESPQHFYQMESFILLERLHPAERAVFLLREIFEYDYAEIATFLEKSEVTCRQLFSRAKKHLGEHRPRFPASPETQKHLLISFSQAVRSGEMAALMNLLAEDVTFWGDGGGKVSGAATQPIAGCEAVTRFLLETGSAVWQSLPQGFQVELATVNGQPALITRVGSRTLSVLTIEVKTGHIQTIRIVSNPDKLSHV</sequence>
<dbReference type="KEGG" id="kbs:EPA93_16050"/>
<reference evidence="2 3" key="1">
    <citation type="submission" date="2019-01" db="EMBL/GenBank/DDBJ databases">
        <title>Ktedonosporobacter rubrisoli SCAWS-G2.</title>
        <authorList>
            <person name="Huang Y."/>
            <person name="Yan B."/>
        </authorList>
    </citation>
    <scope>NUCLEOTIDE SEQUENCE [LARGE SCALE GENOMIC DNA]</scope>
    <source>
        <strain evidence="2 3">SCAWS-G2</strain>
    </source>
</reference>
<dbReference type="Pfam" id="PF08281">
    <property type="entry name" value="Sigma70_r4_2"/>
    <property type="match status" value="1"/>
</dbReference>
<dbReference type="GO" id="GO:0003677">
    <property type="term" value="F:DNA binding"/>
    <property type="evidence" value="ECO:0007669"/>
    <property type="project" value="InterPro"/>
</dbReference>
<keyword evidence="3" id="KW-1185">Reference proteome</keyword>
<dbReference type="GO" id="GO:0016987">
    <property type="term" value="F:sigma factor activity"/>
    <property type="evidence" value="ECO:0007669"/>
    <property type="project" value="InterPro"/>
</dbReference>
<dbReference type="GO" id="GO:0006352">
    <property type="term" value="P:DNA-templated transcription initiation"/>
    <property type="evidence" value="ECO:0007669"/>
    <property type="project" value="InterPro"/>
</dbReference>
<organism evidence="2 3">
    <name type="scientific">Ktedonosporobacter rubrisoli</name>
    <dbReference type="NCBI Taxonomy" id="2509675"/>
    <lineage>
        <taxon>Bacteria</taxon>
        <taxon>Bacillati</taxon>
        <taxon>Chloroflexota</taxon>
        <taxon>Ktedonobacteria</taxon>
        <taxon>Ktedonobacterales</taxon>
        <taxon>Ktedonosporobacteraceae</taxon>
        <taxon>Ktedonosporobacter</taxon>
    </lineage>
</organism>
<dbReference type="InterPro" id="IPR013324">
    <property type="entry name" value="RNA_pol_sigma_r3/r4-like"/>
</dbReference>
<dbReference type="SUPFAM" id="SSF54427">
    <property type="entry name" value="NTF2-like"/>
    <property type="match status" value="1"/>
</dbReference>
<dbReference type="OrthoDB" id="3211555at2"/>
<dbReference type="EMBL" id="CP035758">
    <property type="protein sequence ID" value="QBD77422.1"/>
    <property type="molecule type" value="Genomic_DNA"/>
</dbReference>
<dbReference type="InterPro" id="IPR052704">
    <property type="entry name" value="ECF_Sigma-70_Domain"/>
</dbReference>
<gene>
    <name evidence="2" type="ORF">EPA93_16050</name>
</gene>
<dbReference type="SUPFAM" id="SSF88659">
    <property type="entry name" value="Sigma3 and sigma4 domains of RNA polymerase sigma factors"/>
    <property type="match status" value="1"/>
</dbReference>
<dbReference type="AlphaFoldDB" id="A0A4P6JQK1"/>
<evidence type="ECO:0000313" key="3">
    <source>
        <dbReference type="Proteomes" id="UP000290365"/>
    </source>
</evidence>
<evidence type="ECO:0000259" key="1">
    <source>
        <dbReference type="Pfam" id="PF08281"/>
    </source>
</evidence>
<dbReference type="Proteomes" id="UP000290365">
    <property type="component" value="Chromosome"/>
</dbReference>
<dbReference type="RefSeq" id="WP_129888479.1">
    <property type="nucleotide sequence ID" value="NZ_CP035758.1"/>
</dbReference>